<protein>
    <submittedName>
        <fullName evidence="14">Cation/acetate symporter ActP</fullName>
    </submittedName>
</protein>
<feature type="transmembrane region" description="Helical" evidence="13">
    <location>
        <begin position="391"/>
        <end position="414"/>
    </location>
</feature>
<feature type="transmembrane region" description="Helical" evidence="13">
    <location>
        <begin position="421"/>
        <end position="443"/>
    </location>
</feature>
<proteinExistence type="inferred from homology"/>
<feature type="transmembrane region" description="Helical" evidence="13">
    <location>
        <begin position="6"/>
        <end position="28"/>
    </location>
</feature>
<dbReference type="InterPro" id="IPR050277">
    <property type="entry name" value="Sodium:Solute_Symporter"/>
</dbReference>
<evidence type="ECO:0000256" key="2">
    <source>
        <dbReference type="ARBA" id="ARBA00006434"/>
    </source>
</evidence>
<keyword evidence="10 13" id="KW-0472">Membrane</keyword>
<dbReference type="GO" id="GO:0046942">
    <property type="term" value="P:carboxylic acid transport"/>
    <property type="evidence" value="ECO:0007669"/>
    <property type="project" value="UniProtKB-ARBA"/>
</dbReference>
<comment type="subcellular location">
    <subcellularLocation>
        <location evidence="1">Cell membrane</location>
        <topology evidence="1">Multi-pass membrane protein</topology>
    </subcellularLocation>
</comment>
<dbReference type="GO" id="GO:0015293">
    <property type="term" value="F:symporter activity"/>
    <property type="evidence" value="ECO:0007669"/>
    <property type="project" value="UniProtKB-KW"/>
</dbReference>
<evidence type="ECO:0000256" key="7">
    <source>
        <dbReference type="ARBA" id="ARBA00022989"/>
    </source>
</evidence>
<dbReference type="RefSeq" id="WP_338097890.1">
    <property type="nucleotide sequence ID" value="NZ_CP131061.1"/>
</dbReference>
<dbReference type="InterPro" id="IPR001734">
    <property type="entry name" value="Na/solute_symporter"/>
</dbReference>
<feature type="transmembrane region" description="Helical" evidence="13">
    <location>
        <begin position="267"/>
        <end position="294"/>
    </location>
</feature>
<keyword evidence="5 13" id="KW-0812">Transmembrane</keyword>
<feature type="transmembrane region" description="Helical" evidence="13">
    <location>
        <begin position="314"/>
        <end position="334"/>
    </location>
</feature>
<evidence type="ECO:0000256" key="5">
    <source>
        <dbReference type="ARBA" id="ARBA00022692"/>
    </source>
</evidence>
<feature type="transmembrane region" description="Helical" evidence="13">
    <location>
        <begin position="185"/>
        <end position="203"/>
    </location>
</feature>
<evidence type="ECO:0000256" key="6">
    <source>
        <dbReference type="ARBA" id="ARBA00022847"/>
    </source>
</evidence>
<dbReference type="Gene3D" id="1.20.1730.10">
    <property type="entry name" value="Sodium/glucose cotransporter"/>
    <property type="match status" value="1"/>
</dbReference>
<dbReference type="GO" id="GO:0006814">
    <property type="term" value="P:sodium ion transport"/>
    <property type="evidence" value="ECO:0007669"/>
    <property type="project" value="UniProtKB-KW"/>
</dbReference>
<dbReference type="EMBL" id="CP131061">
    <property type="protein sequence ID" value="WNY26363.1"/>
    <property type="molecule type" value="Genomic_DNA"/>
</dbReference>
<dbReference type="PANTHER" id="PTHR48086">
    <property type="entry name" value="SODIUM/PROLINE SYMPORTER-RELATED"/>
    <property type="match status" value="1"/>
</dbReference>
<feature type="transmembrane region" description="Helical" evidence="13">
    <location>
        <begin position="155"/>
        <end position="178"/>
    </location>
</feature>
<gene>
    <name evidence="14" type="primary">actP</name>
    <name evidence="14" type="ORF">MsAm2_01230</name>
</gene>
<evidence type="ECO:0000256" key="4">
    <source>
        <dbReference type="ARBA" id="ARBA00022475"/>
    </source>
</evidence>
<feature type="transmembrane region" description="Helical" evidence="13">
    <location>
        <begin position="123"/>
        <end position="149"/>
    </location>
</feature>
<dbReference type="Proteomes" id="UP001304970">
    <property type="component" value="Chromosome"/>
</dbReference>
<feature type="transmembrane region" description="Helical" evidence="13">
    <location>
        <begin position="78"/>
        <end position="97"/>
    </location>
</feature>
<dbReference type="CDD" id="cd10322">
    <property type="entry name" value="SLC5sbd"/>
    <property type="match status" value="1"/>
</dbReference>
<evidence type="ECO:0000256" key="8">
    <source>
        <dbReference type="ARBA" id="ARBA00023053"/>
    </source>
</evidence>
<dbReference type="GeneID" id="89227519"/>
<keyword evidence="8" id="KW-0915">Sodium</keyword>
<sequence>MDTNLLIGFGIVLAAYILILVAIGWYFNKKQRSVVDFWLAGRKLGAIPTGFATAASWITGGGILAVTAMYLLNGVGSIWFFAAPNVIALFLIGLLVTKIKSLPAITQPELLEQRYAGSIRGPVAIIITIVMIFFAAADISGLSLIFNVFFGIDPVWAAILIAVSVSVYVLLGGLSAVVWTDVIQYVLLAAITIFLAIAVIFAATDVSGLTMSQFLTTSQPSSWWNPFALGLPMVLIFCVAIMPGWISEQDQWQKVWATRDEKAARNGFFLGSFLMLLIFGISCCLLGLGLKFLYPDITDMMGAETALLRFITDNYGAPVIIAAALGLTAAAMSCTDTFATSGGSTISRDLYQRYIKPDATMKDLKVVNRVTVLIIIIGAVIVSFLPIDIIGFIHIATYIASAAYFFPLMGGLYWNRATKEGATVSLIVGGVAQISMVVIDLYMGATNGVYYLESLSPIMTGHGVIIGMSLSLISLVIVSLMTKKSSVYNLAPFFPKEAKKLERDEVSHVNENSEEYKAFQKVLQIEKSGERNQLQLDLKASAPLNWERFTDELKKSNEAWFSSTGRNNIYRLTHGDLLSCPVISRGENEQEIWISAEPRIDGTKIAHVEIFLAYQEIAALLKSMGIFTDFLEPKKKK</sequence>
<organism evidence="14 15">
    <name type="scientific">Methanolapillus ohkumae</name>
    <dbReference type="NCBI Taxonomy" id="3028298"/>
    <lineage>
        <taxon>Archaea</taxon>
        <taxon>Methanobacteriati</taxon>
        <taxon>Methanobacteriota</taxon>
        <taxon>Stenosarchaea group</taxon>
        <taxon>Methanomicrobia</taxon>
        <taxon>Methanosarcinales</taxon>
        <taxon>Methanosarcinaceae</taxon>
        <taxon>Methanolapillus</taxon>
    </lineage>
</organism>
<feature type="transmembrane region" description="Helical" evidence="13">
    <location>
        <begin position="463"/>
        <end position="481"/>
    </location>
</feature>
<dbReference type="InterPro" id="IPR038377">
    <property type="entry name" value="Na/Glc_symporter_sf"/>
</dbReference>
<feature type="transmembrane region" description="Helical" evidence="13">
    <location>
        <begin position="223"/>
        <end position="246"/>
    </location>
</feature>
<keyword evidence="6" id="KW-0769">Symport</keyword>
<keyword evidence="7 13" id="KW-1133">Transmembrane helix</keyword>
<keyword evidence="3" id="KW-0813">Transport</keyword>
<keyword evidence="9" id="KW-0406">Ion transport</keyword>
<evidence type="ECO:0000256" key="12">
    <source>
        <dbReference type="RuleBase" id="RU362091"/>
    </source>
</evidence>
<keyword evidence="11" id="KW-0739">Sodium transport</keyword>
<feature type="transmembrane region" description="Helical" evidence="13">
    <location>
        <begin position="49"/>
        <end position="72"/>
    </location>
</feature>
<reference evidence="14 15" key="1">
    <citation type="submission" date="2023-07" db="EMBL/GenBank/DDBJ databases">
        <title>Closed genome sequence of Methanosarcinaceae archaeon Am2.</title>
        <authorList>
            <person name="Poehlein A."/>
            <person name="Protasov E."/>
            <person name="Platt K."/>
            <person name="Reeh H."/>
            <person name="Daniel R."/>
            <person name="Brune A."/>
        </authorList>
    </citation>
    <scope>NUCLEOTIDE SEQUENCE [LARGE SCALE GENOMIC DNA]</scope>
    <source>
        <strain evidence="14 15">Am2</strain>
    </source>
</reference>
<evidence type="ECO:0000313" key="14">
    <source>
        <dbReference type="EMBL" id="WNY26363.1"/>
    </source>
</evidence>
<feature type="transmembrane region" description="Helical" evidence="13">
    <location>
        <begin position="366"/>
        <end position="385"/>
    </location>
</feature>
<evidence type="ECO:0000256" key="9">
    <source>
        <dbReference type="ARBA" id="ARBA00023065"/>
    </source>
</evidence>
<evidence type="ECO:0000256" key="3">
    <source>
        <dbReference type="ARBA" id="ARBA00022448"/>
    </source>
</evidence>
<name>A0AA97A570_9EURY</name>
<evidence type="ECO:0000256" key="11">
    <source>
        <dbReference type="ARBA" id="ARBA00023201"/>
    </source>
</evidence>
<evidence type="ECO:0000256" key="10">
    <source>
        <dbReference type="ARBA" id="ARBA00023136"/>
    </source>
</evidence>
<accession>A0AA97A570</accession>
<dbReference type="InterPro" id="IPR018212">
    <property type="entry name" value="Na/solute_symporter_CS"/>
</dbReference>
<dbReference type="GO" id="GO:0005886">
    <property type="term" value="C:plasma membrane"/>
    <property type="evidence" value="ECO:0007669"/>
    <property type="project" value="UniProtKB-SubCell"/>
</dbReference>
<comment type="similarity">
    <text evidence="2 12">Belongs to the sodium:solute symporter (SSF) (TC 2.A.21) family.</text>
</comment>
<dbReference type="AlphaFoldDB" id="A0AA97A570"/>
<dbReference type="PROSITE" id="PS50283">
    <property type="entry name" value="NA_SOLUT_SYMP_3"/>
    <property type="match status" value="1"/>
</dbReference>
<dbReference type="Pfam" id="PF00474">
    <property type="entry name" value="SSF"/>
    <property type="match status" value="1"/>
</dbReference>
<evidence type="ECO:0000256" key="13">
    <source>
        <dbReference type="SAM" id="Phobius"/>
    </source>
</evidence>
<dbReference type="PANTHER" id="PTHR48086:SF3">
    <property type="entry name" value="SODIUM_PROLINE SYMPORTER"/>
    <property type="match status" value="1"/>
</dbReference>
<evidence type="ECO:0000256" key="1">
    <source>
        <dbReference type="ARBA" id="ARBA00004651"/>
    </source>
</evidence>
<dbReference type="PROSITE" id="PS00457">
    <property type="entry name" value="NA_SOLUT_SYMP_2"/>
    <property type="match status" value="1"/>
</dbReference>
<keyword evidence="4" id="KW-1003">Cell membrane</keyword>
<evidence type="ECO:0000313" key="15">
    <source>
        <dbReference type="Proteomes" id="UP001304970"/>
    </source>
</evidence>
<keyword evidence="15" id="KW-1185">Reference proteome</keyword>